<dbReference type="Gene3D" id="1.10.12.10">
    <property type="entry name" value="Lyase 2-enoyl-coa Hydratase, Chain A, domain 2"/>
    <property type="match status" value="1"/>
</dbReference>
<organism evidence="6 7">
    <name type="scientific">Streptomyces massasporeus</name>
    <dbReference type="NCBI Taxonomy" id="67324"/>
    <lineage>
        <taxon>Bacteria</taxon>
        <taxon>Bacillati</taxon>
        <taxon>Actinomycetota</taxon>
        <taxon>Actinomycetes</taxon>
        <taxon>Kitasatosporales</taxon>
        <taxon>Streptomycetaceae</taxon>
        <taxon>Streptomyces</taxon>
    </lineage>
</organism>
<evidence type="ECO:0000256" key="5">
    <source>
        <dbReference type="SAM" id="MobiDB-lite"/>
    </source>
</evidence>
<dbReference type="PANTHER" id="PTHR11941:SF169">
    <property type="entry name" value="(7AS)-7A-METHYL-1,5-DIOXO-2,3,5,6,7,7A-HEXAHYDRO-1H-INDENE-CARBOXYL-COA HYDROLASE"/>
    <property type="match status" value="1"/>
</dbReference>
<evidence type="ECO:0000313" key="6">
    <source>
        <dbReference type="EMBL" id="MFE9231364.1"/>
    </source>
</evidence>
<name>A0ABW6LWF2_9ACTN</name>
<dbReference type="PROSITE" id="PS00166">
    <property type="entry name" value="ENOYL_COA_HYDRATASE"/>
    <property type="match status" value="1"/>
</dbReference>
<dbReference type="Gene3D" id="3.90.226.10">
    <property type="entry name" value="2-enoyl-CoA Hydratase, Chain A, domain 1"/>
    <property type="match status" value="1"/>
</dbReference>
<dbReference type="InterPro" id="IPR014748">
    <property type="entry name" value="Enoyl-CoA_hydra_C"/>
</dbReference>
<evidence type="ECO:0000256" key="4">
    <source>
        <dbReference type="RuleBase" id="RU003707"/>
    </source>
</evidence>
<evidence type="ECO:0000256" key="3">
    <source>
        <dbReference type="ARBA" id="ARBA00023239"/>
    </source>
</evidence>
<gene>
    <name evidence="6" type="ORF">ACFYM3_43695</name>
</gene>
<comment type="caution">
    <text evidence="6">The sequence shown here is derived from an EMBL/GenBank/DDBJ whole genome shotgun (WGS) entry which is preliminary data.</text>
</comment>
<dbReference type="InterPro" id="IPR001753">
    <property type="entry name" value="Enoyl-CoA_hydra/iso"/>
</dbReference>
<dbReference type="NCBIfam" id="NF006100">
    <property type="entry name" value="PRK08252.1"/>
    <property type="match status" value="1"/>
</dbReference>
<dbReference type="Pfam" id="PF00378">
    <property type="entry name" value="ECH_1"/>
    <property type="match status" value="1"/>
</dbReference>
<keyword evidence="7" id="KW-1185">Reference proteome</keyword>
<keyword evidence="2" id="KW-0443">Lipid metabolism</keyword>
<dbReference type="CDD" id="cd06558">
    <property type="entry name" value="crotonase-like"/>
    <property type="match status" value="1"/>
</dbReference>
<dbReference type="PANTHER" id="PTHR11941">
    <property type="entry name" value="ENOYL-COA HYDRATASE-RELATED"/>
    <property type="match status" value="1"/>
</dbReference>
<reference evidence="6 7" key="1">
    <citation type="submission" date="2024-10" db="EMBL/GenBank/DDBJ databases">
        <title>The Natural Products Discovery Center: Release of the First 8490 Sequenced Strains for Exploring Actinobacteria Biosynthetic Diversity.</title>
        <authorList>
            <person name="Kalkreuter E."/>
            <person name="Kautsar S.A."/>
            <person name="Yang D."/>
            <person name="Bader C.D."/>
            <person name="Teijaro C.N."/>
            <person name="Fluegel L."/>
            <person name="Davis C.M."/>
            <person name="Simpson J.R."/>
            <person name="Lauterbach L."/>
            <person name="Steele A.D."/>
            <person name="Gui C."/>
            <person name="Meng S."/>
            <person name="Li G."/>
            <person name="Viehrig K."/>
            <person name="Ye F."/>
            <person name="Su P."/>
            <person name="Kiefer A.F."/>
            <person name="Nichols A."/>
            <person name="Cepeda A.J."/>
            <person name="Yan W."/>
            <person name="Fan B."/>
            <person name="Jiang Y."/>
            <person name="Adhikari A."/>
            <person name="Zheng C.-J."/>
            <person name="Schuster L."/>
            <person name="Cowan T.M."/>
            <person name="Smanski M.J."/>
            <person name="Chevrette M.G."/>
            <person name="De Carvalho L.P.S."/>
            <person name="Shen B."/>
        </authorList>
    </citation>
    <scope>NUCLEOTIDE SEQUENCE [LARGE SCALE GENOMIC DNA]</scope>
    <source>
        <strain evidence="6 7">NPDC007066</strain>
    </source>
</reference>
<comment type="similarity">
    <text evidence="1 4">Belongs to the enoyl-CoA hydratase/isomerase family.</text>
</comment>
<dbReference type="SUPFAM" id="SSF52096">
    <property type="entry name" value="ClpP/crotonase"/>
    <property type="match status" value="1"/>
</dbReference>
<proteinExistence type="inferred from homology"/>
<dbReference type="Proteomes" id="UP001601288">
    <property type="component" value="Unassembled WGS sequence"/>
</dbReference>
<dbReference type="EMBL" id="JBIAFP010000060">
    <property type="protein sequence ID" value="MFE9231364.1"/>
    <property type="molecule type" value="Genomic_DNA"/>
</dbReference>
<evidence type="ECO:0000256" key="2">
    <source>
        <dbReference type="ARBA" id="ARBA00023098"/>
    </source>
</evidence>
<dbReference type="RefSeq" id="WP_358292981.1">
    <property type="nucleotide sequence ID" value="NZ_JBEYGJ010000076.1"/>
</dbReference>
<protein>
    <submittedName>
        <fullName evidence="6">Crotonase/enoyl-CoA hydratase family protein</fullName>
    </submittedName>
</protein>
<evidence type="ECO:0000313" key="7">
    <source>
        <dbReference type="Proteomes" id="UP001601288"/>
    </source>
</evidence>
<accession>A0ABW6LWF2</accession>
<feature type="region of interest" description="Disordered" evidence="5">
    <location>
        <begin position="247"/>
        <end position="272"/>
    </location>
</feature>
<evidence type="ECO:0000256" key="1">
    <source>
        <dbReference type="ARBA" id="ARBA00005254"/>
    </source>
</evidence>
<dbReference type="InterPro" id="IPR029045">
    <property type="entry name" value="ClpP/crotonase-like_dom_sf"/>
</dbReference>
<dbReference type="InterPro" id="IPR018376">
    <property type="entry name" value="Enoyl-CoA_hyd/isom_CS"/>
</dbReference>
<keyword evidence="3" id="KW-0456">Lyase</keyword>
<sequence>MALPLQTSDQPGQENAAILRREGPVAVITLNRPRAMNAVNATMSAAVGHALRELDEDPELSVGVITGAGRAFCAGADLKELGAGRPVSAPGHPEWGFAGLVRHVVNKPLIAAVNGFALGGGTEIVLACDLAVISEDAQLGLPEVKRGLVAAAGGLLRLHRQIPPKVAAHAALTGEPLEAATALRWGLVNQVVAADQVVGTALELARRIAANAPLAVRASKRIMRRSAEYGSDWDPAIWDMNESEFAHVRRSEDATEGPRAFAEKRPPRWQGK</sequence>